<keyword evidence="1" id="KW-1133">Transmembrane helix</keyword>
<feature type="transmembrane region" description="Helical" evidence="1">
    <location>
        <begin position="75"/>
        <end position="93"/>
    </location>
</feature>
<dbReference type="EMBL" id="BA000001">
    <property type="protein sequence ID" value="BAA30671.1"/>
    <property type="molecule type" value="Genomic_DNA"/>
</dbReference>
<organism evidence="2 3">
    <name type="scientific">Pyrococcus horikoshii (strain ATCC 700860 / DSM 12428 / JCM 9974 / NBRC 100139 / OT-3)</name>
    <dbReference type="NCBI Taxonomy" id="70601"/>
    <lineage>
        <taxon>Archaea</taxon>
        <taxon>Methanobacteriati</taxon>
        <taxon>Methanobacteriota</taxon>
        <taxon>Thermococci</taxon>
        <taxon>Thermococcales</taxon>
        <taxon>Thermococcaceae</taxon>
        <taxon>Pyrococcus</taxon>
    </lineage>
</organism>
<sequence length="139" mass="16229">MRKVLSPIYDDRVMIVFSIFIAVHVSLVNVPFTTVDLFHKEWRDADVISHFLGGMTIWMIIASVLREFKLNWRKLIFYSILLFYTLAIGWEILEKLSESQISFIAETLQNKIRDVISDSLGMLLGIIIEKERITSYQQS</sequence>
<dbReference type="eggNOG" id="arCOG05766">
    <property type="taxonomic scope" value="Archaea"/>
</dbReference>
<feature type="transmembrane region" description="Helical" evidence="1">
    <location>
        <begin position="47"/>
        <end position="68"/>
    </location>
</feature>
<evidence type="ECO:0008006" key="4">
    <source>
        <dbReference type="Google" id="ProtNLM"/>
    </source>
</evidence>
<evidence type="ECO:0000313" key="2">
    <source>
        <dbReference type="EMBL" id="BAA30671.1"/>
    </source>
</evidence>
<evidence type="ECO:0000313" key="3">
    <source>
        <dbReference type="Proteomes" id="UP000000752"/>
    </source>
</evidence>
<keyword evidence="1" id="KW-0812">Transmembrane</keyword>
<feature type="transmembrane region" description="Helical" evidence="1">
    <location>
        <begin position="12"/>
        <end position="32"/>
    </location>
</feature>
<dbReference type="Proteomes" id="UP000000752">
    <property type="component" value="Chromosome"/>
</dbReference>
<evidence type="ECO:0000256" key="1">
    <source>
        <dbReference type="SAM" id="Phobius"/>
    </source>
</evidence>
<keyword evidence="3" id="KW-1185">Reference proteome</keyword>
<protein>
    <recommendedName>
        <fullName evidence="4">VanZ-like domain-containing protein</fullName>
    </recommendedName>
</protein>
<name>O59213_PYRHO</name>
<dbReference type="PIR" id="G71033">
    <property type="entry name" value="G71033"/>
</dbReference>
<accession>O59213</accession>
<dbReference type="KEGG" id="pho:PH1559"/>
<reference evidence="2 3" key="1">
    <citation type="journal article" date="1998" name="DNA Res.">
        <title>Complete sequence and gene organization of the genome of a hyper-thermophilic archaebacterium, Pyrococcus horikoshii OT3.</title>
        <authorList>
            <person name="Kawarabayasi Y."/>
            <person name="Sawada M."/>
            <person name="Horikawa H."/>
            <person name="Haikawa Y."/>
            <person name="Hino Y."/>
            <person name="Yamamoto S."/>
            <person name="Sekine M."/>
            <person name="Baba S."/>
            <person name="Kosugi H."/>
            <person name="Hosoyama A."/>
            <person name="Nagai Y."/>
            <person name="Sakai M."/>
            <person name="Ogura K."/>
            <person name="Otuka R."/>
            <person name="Nakazawa H."/>
            <person name="Takamiya M."/>
            <person name="Ohfuku Y."/>
            <person name="Funahashi T."/>
            <person name="Tanaka T."/>
            <person name="Kudoh Y."/>
            <person name="Yamazaki J."/>
            <person name="Kushida N."/>
            <person name="Oguchi A."/>
            <person name="Aoki K."/>
            <person name="Nakamura Y."/>
            <person name="Robb T.F."/>
            <person name="Horikoshi K."/>
            <person name="Masuchi Y."/>
            <person name="Shizuya H."/>
            <person name="Kikuchi H."/>
        </authorList>
    </citation>
    <scope>NUCLEOTIDE SEQUENCE [LARGE SCALE GENOMIC DNA]</scope>
    <source>
        <strain evidence="3">ATCC 700860 / DSM 12428 / JCM 9974 / NBRC 100139 / OT-3</strain>
    </source>
</reference>
<dbReference type="EnsemblBacteria" id="BAA30671">
    <property type="protein sequence ID" value="BAA30671"/>
    <property type="gene ID" value="BAA30671"/>
</dbReference>
<gene>
    <name evidence="2" type="ordered locus">PH1559</name>
</gene>
<keyword evidence="1" id="KW-0472">Membrane</keyword>
<proteinExistence type="predicted"/>
<dbReference type="AlphaFoldDB" id="O59213"/>